<comment type="caution">
    <text evidence="2">The sequence shown here is derived from an EMBL/GenBank/DDBJ whole genome shotgun (WGS) entry which is preliminary data.</text>
</comment>
<reference evidence="2" key="1">
    <citation type="submission" date="2022-12" db="EMBL/GenBank/DDBJ databases">
        <title>Bacterial isolates from different developmental stages of Nematostella vectensis.</title>
        <authorList>
            <person name="Fraune S."/>
        </authorList>
    </citation>
    <scope>NUCLEOTIDE SEQUENCE</scope>
    <source>
        <strain evidence="2">G21630-S1</strain>
    </source>
</reference>
<keyword evidence="1" id="KW-0472">Membrane</keyword>
<sequence length="196" mass="23107">MSYLFYLLLLFCPWKFDRYVFQLQREDKLDNSAMFRHFIAFVGKFTGFAAVVYLGLMMLDVISAPWRERELFRGWDQLWGIPVILLACTFGFFSLRSVLRRAEIYTMGRIRPAVLTEKEWCKESEGGGSFSLTFSYQVGLRHYQLHKSEDQVLGAMFQVGYNFNIIHSRSNPGVAFLYNRDDFERYCIHKDKVLPE</sequence>
<feature type="transmembrane region" description="Helical" evidence="1">
    <location>
        <begin position="38"/>
        <end position="59"/>
    </location>
</feature>
<keyword evidence="1" id="KW-1133">Transmembrane helix</keyword>
<dbReference type="Proteomes" id="UP001069802">
    <property type="component" value="Unassembled WGS sequence"/>
</dbReference>
<keyword evidence="1" id="KW-0812">Transmembrane</keyword>
<dbReference type="RefSeq" id="WP_269421960.1">
    <property type="nucleotide sequence ID" value="NZ_JAPWGY010000001.1"/>
</dbReference>
<evidence type="ECO:0000256" key="1">
    <source>
        <dbReference type="SAM" id="Phobius"/>
    </source>
</evidence>
<organism evidence="2 3">
    <name type="scientific">Kiloniella laminariae</name>
    <dbReference type="NCBI Taxonomy" id="454162"/>
    <lineage>
        <taxon>Bacteria</taxon>
        <taxon>Pseudomonadati</taxon>
        <taxon>Pseudomonadota</taxon>
        <taxon>Alphaproteobacteria</taxon>
        <taxon>Rhodospirillales</taxon>
        <taxon>Kiloniellaceae</taxon>
        <taxon>Kiloniella</taxon>
    </lineage>
</organism>
<keyword evidence="3" id="KW-1185">Reference proteome</keyword>
<proteinExistence type="predicted"/>
<protein>
    <submittedName>
        <fullName evidence="2">Uncharacterized protein</fullName>
    </submittedName>
</protein>
<feature type="transmembrane region" description="Helical" evidence="1">
    <location>
        <begin position="79"/>
        <end position="99"/>
    </location>
</feature>
<gene>
    <name evidence="2" type="ORF">O4H49_03165</name>
</gene>
<name>A0ABT4LF77_9PROT</name>
<accession>A0ABT4LF77</accession>
<evidence type="ECO:0000313" key="2">
    <source>
        <dbReference type="EMBL" id="MCZ4279763.1"/>
    </source>
</evidence>
<evidence type="ECO:0000313" key="3">
    <source>
        <dbReference type="Proteomes" id="UP001069802"/>
    </source>
</evidence>
<dbReference type="EMBL" id="JAPWGY010000001">
    <property type="protein sequence ID" value="MCZ4279763.1"/>
    <property type="molecule type" value="Genomic_DNA"/>
</dbReference>